<dbReference type="STRING" id="224999.GCA_001485475_00871"/>
<evidence type="ECO:0000313" key="13">
    <source>
        <dbReference type="Proteomes" id="UP000062160"/>
    </source>
</evidence>
<proteinExistence type="inferred from homology"/>
<dbReference type="EMBL" id="DF977000">
    <property type="protein sequence ID" value="GAQ24865.1"/>
    <property type="molecule type" value="Genomic_DNA"/>
</dbReference>
<keyword evidence="5" id="KW-0653">Protein transport</keyword>
<dbReference type="Pfam" id="PF02096">
    <property type="entry name" value="60KD_IMP"/>
    <property type="match status" value="1"/>
</dbReference>
<feature type="domain" description="Membrane insertase YidC/Oxa/ALB C-terminal" evidence="11">
    <location>
        <begin position="22"/>
        <end position="199"/>
    </location>
</feature>
<evidence type="ECO:0000256" key="7">
    <source>
        <dbReference type="ARBA" id="ARBA00023136"/>
    </source>
</evidence>
<reference evidence="12" key="1">
    <citation type="journal article" date="2016" name="Genome Announc.">
        <title>Draft Genome Sequence of the Syntrophic Lactate-Degrading Bacterium Tepidanaerobacter syntrophicus JLT.</title>
        <authorList>
            <person name="Matsuura N."/>
            <person name="Ohashi A."/>
            <person name="Tourlousse D.M."/>
            <person name="Sekiguchi Y."/>
        </authorList>
    </citation>
    <scope>NUCLEOTIDE SEQUENCE [LARGE SCALE GENOMIC DNA]</scope>
    <source>
        <strain evidence="12">JL</strain>
    </source>
</reference>
<dbReference type="NCBIfam" id="TIGR03592">
    <property type="entry name" value="yidC_oxa1_cterm"/>
    <property type="match status" value="1"/>
</dbReference>
<keyword evidence="8" id="KW-0143">Chaperone</keyword>
<dbReference type="InterPro" id="IPR001708">
    <property type="entry name" value="YidC/ALB3/OXA1/COX18"/>
</dbReference>
<evidence type="ECO:0000256" key="6">
    <source>
        <dbReference type="ARBA" id="ARBA00022989"/>
    </source>
</evidence>
<dbReference type="PRINTS" id="PR00701">
    <property type="entry name" value="60KDINNERMP"/>
</dbReference>
<evidence type="ECO:0000313" key="12">
    <source>
        <dbReference type="EMBL" id="GAQ24865.1"/>
    </source>
</evidence>
<sequence>MAFFESLIKQLMDVICAYTNSYGIAIILLTVLIKLVLLPFSFMQINSMKKMQEIAPIQQKLQQKYKNDKEKLNEEIMKLYQENKVNPFGGCLPLLIQLPIILALFRVFQSYDFAGASFLWIPNLSKPDPTYILPILAAVTTYIQTKVSTPPGTSNQQTASMNIVMPLMIGWFSIKFAAGLALYWVVSNVVQIIQQLIFMRPQPIAKEDIKVDESLRKAGKNSR</sequence>
<keyword evidence="6 10" id="KW-1133">Transmembrane helix</keyword>
<keyword evidence="2" id="KW-0813">Transport</keyword>
<accession>A0A0U9HM05</accession>
<dbReference type="GO" id="GO:0051205">
    <property type="term" value="P:protein insertion into membrane"/>
    <property type="evidence" value="ECO:0007669"/>
    <property type="project" value="TreeGrafter"/>
</dbReference>
<evidence type="ECO:0000256" key="9">
    <source>
        <dbReference type="RuleBase" id="RU003945"/>
    </source>
</evidence>
<dbReference type="GO" id="GO:0015031">
    <property type="term" value="P:protein transport"/>
    <property type="evidence" value="ECO:0007669"/>
    <property type="project" value="UniProtKB-KW"/>
</dbReference>
<evidence type="ECO:0000256" key="10">
    <source>
        <dbReference type="SAM" id="Phobius"/>
    </source>
</evidence>
<evidence type="ECO:0000259" key="11">
    <source>
        <dbReference type="Pfam" id="PF02096"/>
    </source>
</evidence>
<protein>
    <submittedName>
        <fullName evidence="12">YidC/Oxa1 family membrane protein insertase</fullName>
    </submittedName>
</protein>
<keyword evidence="7 10" id="KW-0472">Membrane</keyword>
<dbReference type="OrthoDB" id="9780552at2"/>
<gene>
    <name evidence="12" type="ORF">TSYNT_6246</name>
</gene>
<dbReference type="PANTHER" id="PTHR12428:SF65">
    <property type="entry name" value="CYTOCHROME C OXIDASE ASSEMBLY PROTEIN COX18, MITOCHONDRIAL"/>
    <property type="match status" value="1"/>
</dbReference>
<dbReference type="InterPro" id="IPR047196">
    <property type="entry name" value="YidC_ALB_C"/>
</dbReference>
<dbReference type="RefSeq" id="WP_059032085.1">
    <property type="nucleotide sequence ID" value="NZ_BSDN01000003.1"/>
</dbReference>
<organism evidence="12">
    <name type="scientific">Tepidanaerobacter syntrophicus</name>
    <dbReference type="NCBI Taxonomy" id="224999"/>
    <lineage>
        <taxon>Bacteria</taxon>
        <taxon>Bacillati</taxon>
        <taxon>Bacillota</taxon>
        <taxon>Clostridia</taxon>
        <taxon>Thermosediminibacterales</taxon>
        <taxon>Tepidanaerobacteraceae</taxon>
        <taxon>Tepidanaerobacter</taxon>
    </lineage>
</organism>
<comment type="subcellular location">
    <subcellularLocation>
        <location evidence="1">Cell membrane</location>
        <topology evidence="1">Multi-pass membrane protein</topology>
    </subcellularLocation>
    <subcellularLocation>
        <location evidence="9">Membrane</location>
        <topology evidence="9">Multi-pass membrane protein</topology>
    </subcellularLocation>
</comment>
<feature type="transmembrane region" description="Helical" evidence="10">
    <location>
        <begin position="87"/>
        <end position="108"/>
    </location>
</feature>
<dbReference type="CDD" id="cd20070">
    <property type="entry name" value="5TM_YidC_Alb3"/>
    <property type="match status" value="1"/>
</dbReference>
<dbReference type="AlphaFoldDB" id="A0A0U9HM05"/>
<evidence type="ECO:0000256" key="8">
    <source>
        <dbReference type="ARBA" id="ARBA00023186"/>
    </source>
</evidence>
<evidence type="ECO:0000256" key="1">
    <source>
        <dbReference type="ARBA" id="ARBA00004651"/>
    </source>
</evidence>
<feature type="transmembrane region" description="Helical" evidence="10">
    <location>
        <begin position="20"/>
        <end position="42"/>
    </location>
</feature>
<evidence type="ECO:0000256" key="2">
    <source>
        <dbReference type="ARBA" id="ARBA00022448"/>
    </source>
</evidence>
<keyword evidence="3" id="KW-1003">Cell membrane</keyword>
<dbReference type="GO" id="GO:0005886">
    <property type="term" value="C:plasma membrane"/>
    <property type="evidence" value="ECO:0007669"/>
    <property type="project" value="UniProtKB-SubCell"/>
</dbReference>
<dbReference type="PANTHER" id="PTHR12428">
    <property type="entry name" value="OXA1"/>
    <property type="match status" value="1"/>
</dbReference>
<keyword evidence="13" id="KW-1185">Reference proteome</keyword>
<comment type="similarity">
    <text evidence="9">Belongs to the OXA1/ALB3/YidC family.</text>
</comment>
<name>A0A0U9HM05_9FIRM</name>
<feature type="transmembrane region" description="Helical" evidence="10">
    <location>
        <begin position="163"/>
        <end position="186"/>
    </location>
</feature>
<evidence type="ECO:0000256" key="5">
    <source>
        <dbReference type="ARBA" id="ARBA00022927"/>
    </source>
</evidence>
<dbReference type="Proteomes" id="UP000062160">
    <property type="component" value="Unassembled WGS sequence"/>
</dbReference>
<keyword evidence="4 9" id="KW-0812">Transmembrane</keyword>
<evidence type="ECO:0000256" key="4">
    <source>
        <dbReference type="ARBA" id="ARBA00022692"/>
    </source>
</evidence>
<dbReference type="GO" id="GO:0032977">
    <property type="term" value="F:membrane insertase activity"/>
    <property type="evidence" value="ECO:0007669"/>
    <property type="project" value="InterPro"/>
</dbReference>
<dbReference type="InterPro" id="IPR028055">
    <property type="entry name" value="YidC/Oxa/ALB_C"/>
</dbReference>
<evidence type="ECO:0000256" key="3">
    <source>
        <dbReference type="ARBA" id="ARBA00022475"/>
    </source>
</evidence>